<dbReference type="RefSeq" id="WP_085471531.1">
    <property type="nucleotide sequence ID" value="NZ_FXAU01000001.1"/>
</dbReference>
<evidence type="ECO:0000259" key="2">
    <source>
        <dbReference type="Pfam" id="PF04773"/>
    </source>
</evidence>
<feature type="transmembrane region" description="Helical" evidence="1">
    <location>
        <begin position="89"/>
        <end position="109"/>
    </location>
</feature>
<dbReference type="Gene3D" id="2.60.120.1440">
    <property type="match status" value="1"/>
</dbReference>
<keyword evidence="1" id="KW-1133">Transmembrane helix</keyword>
<dbReference type="InterPro" id="IPR032508">
    <property type="entry name" value="FecR_C"/>
</dbReference>
<evidence type="ECO:0000313" key="4">
    <source>
        <dbReference type="EMBL" id="SMG12297.1"/>
    </source>
</evidence>
<feature type="domain" description="Protein FecR C-terminal" evidence="3">
    <location>
        <begin position="281"/>
        <end position="350"/>
    </location>
</feature>
<dbReference type="OrthoDB" id="1523735at2"/>
<feature type="domain" description="FecR protein" evidence="2">
    <location>
        <begin position="122"/>
        <end position="216"/>
    </location>
</feature>
<dbReference type="InterPro" id="IPR012373">
    <property type="entry name" value="Ferrdict_sens_TM"/>
</dbReference>
<keyword evidence="1" id="KW-0812">Transmembrane</keyword>
<reference evidence="4 5" key="1">
    <citation type="submission" date="2017-04" db="EMBL/GenBank/DDBJ databases">
        <authorList>
            <person name="Afonso C.L."/>
            <person name="Miller P.J."/>
            <person name="Scott M.A."/>
            <person name="Spackman E."/>
            <person name="Goraichik I."/>
            <person name="Dimitrov K.M."/>
            <person name="Suarez D.L."/>
            <person name="Swayne D.E."/>
        </authorList>
    </citation>
    <scope>NUCLEOTIDE SEQUENCE [LARGE SCALE GENOMIC DNA]</scope>
    <source>
        <strain evidence="4 5">DSM 22418</strain>
    </source>
</reference>
<evidence type="ECO:0000259" key="3">
    <source>
        <dbReference type="Pfam" id="PF16344"/>
    </source>
</evidence>
<sequence>MYINDQQFVALLGKFLDKSLTTEEEHLLERCVNEDPERMVLLRYIRENQAESLEEAEEIYKKFRPHDLDHTAVKHLPQSPFRMFRDKRVLRIVVCVICLLAGVWMFLFIQKTRSTDHQWEYVQTTKGQRKFFKLIDGTTVWLNNDSQLKIGKGYGKESRKMELVGEAFFSVAKNKSLPLYIKAKESEIQVLGTMFNVRAYADDKATVTSLIEGVVRLRVPGKGDNEECIMQPGDRVAVSTENFKMIKTTSEVSPVTREERIEQTVSPIQQDIAEIMWVKNKLVFDGDSLDEMAKKLGRWYDKTVIVEDQGKSNQVFTGKFEGETYVQVLDLLKQTGGKLDYRIEKDTIYIK</sequence>
<evidence type="ECO:0000256" key="1">
    <source>
        <dbReference type="SAM" id="Phobius"/>
    </source>
</evidence>
<protein>
    <submittedName>
        <fullName evidence="4">FecR family protein</fullName>
    </submittedName>
</protein>
<dbReference type="STRING" id="561061.SAMN05660862_0673"/>
<dbReference type="Proteomes" id="UP000192980">
    <property type="component" value="Unassembled WGS sequence"/>
</dbReference>
<dbReference type="GO" id="GO:0016989">
    <property type="term" value="F:sigma factor antagonist activity"/>
    <property type="evidence" value="ECO:0007669"/>
    <property type="project" value="TreeGrafter"/>
</dbReference>
<keyword evidence="5" id="KW-1185">Reference proteome</keyword>
<proteinExistence type="predicted"/>
<dbReference type="PIRSF" id="PIRSF018266">
    <property type="entry name" value="FecR"/>
    <property type="match status" value="1"/>
</dbReference>
<dbReference type="Gene3D" id="3.55.50.30">
    <property type="match status" value="1"/>
</dbReference>
<evidence type="ECO:0000313" key="5">
    <source>
        <dbReference type="Proteomes" id="UP000192980"/>
    </source>
</evidence>
<keyword evidence="1" id="KW-0472">Membrane</keyword>
<dbReference type="Pfam" id="PF04773">
    <property type="entry name" value="FecR"/>
    <property type="match status" value="1"/>
</dbReference>
<dbReference type="InterPro" id="IPR006860">
    <property type="entry name" value="FecR"/>
</dbReference>
<gene>
    <name evidence="4" type="ORF">SAMN05660862_0673</name>
</gene>
<dbReference type="Pfam" id="PF16344">
    <property type="entry name" value="FecR_C"/>
    <property type="match status" value="1"/>
</dbReference>
<organism evidence="4 5">
    <name type="scientific">Sphingobacterium psychroaquaticum</name>
    <dbReference type="NCBI Taxonomy" id="561061"/>
    <lineage>
        <taxon>Bacteria</taxon>
        <taxon>Pseudomonadati</taxon>
        <taxon>Bacteroidota</taxon>
        <taxon>Sphingobacteriia</taxon>
        <taxon>Sphingobacteriales</taxon>
        <taxon>Sphingobacteriaceae</taxon>
        <taxon>Sphingobacterium</taxon>
    </lineage>
</organism>
<dbReference type="PANTHER" id="PTHR30273">
    <property type="entry name" value="PERIPLASMIC SIGNAL SENSOR AND SIGMA FACTOR ACTIVATOR FECR-RELATED"/>
    <property type="match status" value="1"/>
</dbReference>
<dbReference type="PANTHER" id="PTHR30273:SF2">
    <property type="entry name" value="PROTEIN FECR"/>
    <property type="match status" value="1"/>
</dbReference>
<dbReference type="EMBL" id="FXAU01000001">
    <property type="protein sequence ID" value="SMG12297.1"/>
    <property type="molecule type" value="Genomic_DNA"/>
</dbReference>
<accession>A0A1X7ICM6</accession>
<dbReference type="AlphaFoldDB" id="A0A1X7ICM6"/>
<name>A0A1X7ICM6_9SPHI</name>